<dbReference type="RefSeq" id="WP_037456023.1">
    <property type="nucleotide sequence ID" value="NZ_JFHR01000063.1"/>
</dbReference>
<evidence type="ECO:0000313" key="3">
    <source>
        <dbReference type="Proteomes" id="UP000028411"/>
    </source>
</evidence>
<dbReference type="AlphaFoldDB" id="A0A081R9B3"/>
<dbReference type="Proteomes" id="UP000028411">
    <property type="component" value="Unassembled WGS sequence"/>
</dbReference>
<evidence type="ECO:0000313" key="2">
    <source>
        <dbReference type="EMBL" id="KEQ51786.1"/>
    </source>
</evidence>
<sequence length="72" mass="7864">MSWVGAISIIVLIAAMLIGLIVHLRRIGKINNQMAAILGILVITAGFITYLYPSALTATQKDTPEIRQPMTR</sequence>
<keyword evidence="1" id="KW-0812">Transmembrane</keyword>
<reference evidence="2 3" key="1">
    <citation type="submission" date="2014-02" db="EMBL/GenBank/DDBJ databases">
        <title>Whole genome sequence of Sphingobium chlorophenolicum NBRC 16172.</title>
        <authorList>
            <person name="Gan H.M."/>
            <person name="Gan H.Y."/>
            <person name="Chew T.H."/>
            <person name="Savka M.A."/>
        </authorList>
    </citation>
    <scope>NUCLEOTIDE SEQUENCE [LARGE SCALE GENOMIC DNA]</scope>
    <source>
        <strain evidence="2 3">NBRC 16172</strain>
    </source>
</reference>
<comment type="caution">
    <text evidence="2">The sequence shown here is derived from an EMBL/GenBank/DDBJ whole genome shotgun (WGS) entry which is preliminary data.</text>
</comment>
<name>A0A081R9B3_SPHCR</name>
<dbReference type="EMBL" id="JFHR01000063">
    <property type="protein sequence ID" value="KEQ51786.1"/>
    <property type="molecule type" value="Genomic_DNA"/>
</dbReference>
<evidence type="ECO:0000256" key="1">
    <source>
        <dbReference type="SAM" id="Phobius"/>
    </source>
</evidence>
<organism evidence="2 3">
    <name type="scientific">Sphingobium chlorophenolicum</name>
    <dbReference type="NCBI Taxonomy" id="46429"/>
    <lineage>
        <taxon>Bacteria</taxon>
        <taxon>Pseudomonadati</taxon>
        <taxon>Pseudomonadota</taxon>
        <taxon>Alphaproteobacteria</taxon>
        <taxon>Sphingomonadales</taxon>
        <taxon>Sphingomonadaceae</taxon>
        <taxon>Sphingobium</taxon>
    </lineage>
</organism>
<keyword evidence="1" id="KW-0472">Membrane</keyword>
<feature type="transmembrane region" description="Helical" evidence="1">
    <location>
        <begin position="34"/>
        <end position="52"/>
    </location>
</feature>
<feature type="transmembrane region" description="Helical" evidence="1">
    <location>
        <begin position="6"/>
        <end position="22"/>
    </location>
</feature>
<proteinExistence type="predicted"/>
<keyword evidence="1" id="KW-1133">Transmembrane helix</keyword>
<gene>
    <name evidence="2" type="ORF">BV95_03922</name>
</gene>
<accession>A0A081R9B3</accession>
<protein>
    <submittedName>
        <fullName evidence="2">Uncharacterized protein</fullName>
    </submittedName>
</protein>
<dbReference type="PATRIC" id="fig|46429.4.peg.3912"/>